<evidence type="ECO:0000256" key="3">
    <source>
        <dbReference type="SAM" id="MobiDB-lite"/>
    </source>
</evidence>
<dbReference type="SUPFAM" id="SSF52058">
    <property type="entry name" value="L domain-like"/>
    <property type="match status" value="1"/>
</dbReference>
<dbReference type="SMART" id="SM00369">
    <property type="entry name" value="LRR_TYP"/>
    <property type="match status" value="4"/>
</dbReference>
<protein>
    <submittedName>
        <fullName evidence="4">RAM signaling pathway protein-domain-containing protein</fullName>
    </submittedName>
</protein>
<feature type="region of interest" description="Disordered" evidence="3">
    <location>
        <begin position="393"/>
        <end position="428"/>
    </location>
</feature>
<dbReference type="PANTHER" id="PTHR48051:SF1">
    <property type="entry name" value="RAS SUPPRESSOR PROTEIN 1"/>
    <property type="match status" value="1"/>
</dbReference>
<keyword evidence="2" id="KW-0677">Repeat</keyword>
<feature type="region of interest" description="Disordered" evidence="3">
    <location>
        <begin position="695"/>
        <end position="715"/>
    </location>
</feature>
<dbReference type="InterPro" id="IPR032675">
    <property type="entry name" value="LRR_dom_sf"/>
</dbReference>
<dbReference type="OrthoDB" id="1394818at2759"/>
<keyword evidence="5" id="KW-1185">Reference proteome</keyword>
<evidence type="ECO:0000256" key="1">
    <source>
        <dbReference type="ARBA" id="ARBA00022614"/>
    </source>
</evidence>
<dbReference type="Pfam" id="PF13855">
    <property type="entry name" value="LRR_8"/>
    <property type="match status" value="1"/>
</dbReference>
<dbReference type="PROSITE" id="PS51450">
    <property type="entry name" value="LRR"/>
    <property type="match status" value="2"/>
</dbReference>
<name>A0A5C3MBA3_9AGAR</name>
<dbReference type="InterPro" id="IPR003591">
    <property type="entry name" value="Leu-rich_rpt_typical-subtyp"/>
</dbReference>
<evidence type="ECO:0000313" key="4">
    <source>
        <dbReference type="EMBL" id="TFK42699.1"/>
    </source>
</evidence>
<proteinExistence type="predicted"/>
<dbReference type="STRING" id="68775.A0A5C3MBA3"/>
<dbReference type="EMBL" id="ML213592">
    <property type="protein sequence ID" value="TFK42699.1"/>
    <property type="molecule type" value="Genomic_DNA"/>
</dbReference>
<dbReference type="PANTHER" id="PTHR48051">
    <property type="match status" value="1"/>
</dbReference>
<accession>A0A5C3MBA3</accession>
<dbReference type="Proteomes" id="UP000308652">
    <property type="component" value="Unassembled WGS sequence"/>
</dbReference>
<organism evidence="4 5">
    <name type="scientific">Crucibulum laeve</name>
    <dbReference type="NCBI Taxonomy" id="68775"/>
    <lineage>
        <taxon>Eukaryota</taxon>
        <taxon>Fungi</taxon>
        <taxon>Dikarya</taxon>
        <taxon>Basidiomycota</taxon>
        <taxon>Agaricomycotina</taxon>
        <taxon>Agaricomycetes</taxon>
        <taxon>Agaricomycetidae</taxon>
        <taxon>Agaricales</taxon>
        <taxon>Agaricineae</taxon>
        <taxon>Nidulariaceae</taxon>
        <taxon>Crucibulum</taxon>
    </lineage>
</organism>
<evidence type="ECO:0000256" key="2">
    <source>
        <dbReference type="ARBA" id="ARBA00022737"/>
    </source>
</evidence>
<dbReference type="AlphaFoldDB" id="A0A5C3MBA3"/>
<dbReference type="InterPro" id="IPR050216">
    <property type="entry name" value="LRR_domain-containing"/>
</dbReference>
<dbReference type="Gene3D" id="3.80.10.10">
    <property type="entry name" value="Ribonuclease Inhibitor"/>
    <property type="match status" value="1"/>
</dbReference>
<dbReference type="GO" id="GO:0005737">
    <property type="term" value="C:cytoplasm"/>
    <property type="evidence" value="ECO:0007669"/>
    <property type="project" value="TreeGrafter"/>
</dbReference>
<gene>
    <name evidence="4" type="ORF">BDQ12DRAFT_289114</name>
</gene>
<dbReference type="Pfam" id="PF10428">
    <property type="entry name" value="SOG2"/>
    <property type="match status" value="1"/>
</dbReference>
<dbReference type="InterPro" id="IPR001611">
    <property type="entry name" value="Leu-rich_rpt"/>
</dbReference>
<feature type="compositionally biased region" description="Polar residues" evidence="3">
    <location>
        <begin position="395"/>
        <end position="428"/>
    </location>
</feature>
<sequence length="985" mass="108575">MFIPDVDRPSAQLSSQAKRTDILPCSLTCQHLDEALQHSKDAGVTLQLSRLGLTDVGHDMAEDLAAVGRRTADDECIIERLAFDHNRLTTLPTEFALLSRLRYLNLKHNSLVTFPDVLTLLPSLDTLDISYNKIKRFPQQPGNLTELRVLRLSRNRVTRLPSYLDQLHKLELLQLDRNPIEWPPRSVLDTSLNLEGQSMRDWIHTVQKWIQSHTSNNHLNGTEHHDWEQESQRRYKSWRFPIRDNDFDAGVTPHARTFSVDSNTSLSSIPESLQAVAISRDTHGPSDRPPPLHLGILQSRSTEVSPTHSFESYLPSPSNSNSFDVTVDIKSYEQKVTLAERDGLDTGEFDMISPNRSLPDLRTAQLNIVKKGKTPDPYEGVFVAKGGDEYAIPSPLSQRQDSGSSFASGPHAFNSSTNESLRISSPSTATPSMAFERNSYFHRLSSLPITISLPKPLACLIESARTILFVLCQVYTAIEHYAIHAIDERLSSVLRKVLDPANDDMIQLIRSLDRFDEVGRKMVPPPNVCRGLIESCRDTVAAFSKALGVLTLQLKVISASGDARFSRWVLLELYAATAELSCAWQTMLPHIDSMKPLLRAKSIPSQLSLVGQTNGDLSHSSSITSPGSTSYSTLRTRPLEPLIVGSATVSAGRIRTARRHAGSFSSKDVEIGKQLPSYDDILPALPAGIVSGVASHIPTPRTPKRQATSPPTTAPFAIAVSPSKPALLASTSMSSIREASHSNHSRHASGGSIFAPSLTSSPSLPSKVLNLELPSTSKTQVDKEALQALQRAIEVAPIVWEMTEETFSDALDADIREGLEKAKTVTKRIAEAIWSMHDGNGTVDRKGLREDAHSFLKTVVRFSNFMKTHGETHAVSSTLRSNMIKLTNSTEEFAMLLPVASLSPSTPRSFSPMLHLPTSHTAMDDNRLGSNLSRVARSAQPSPDFHQVSLMDGPRSALPTQSFKLPTIRRLRSAREGRVRTAERG</sequence>
<reference evidence="4 5" key="1">
    <citation type="journal article" date="2019" name="Nat. Ecol. Evol.">
        <title>Megaphylogeny resolves global patterns of mushroom evolution.</title>
        <authorList>
            <person name="Varga T."/>
            <person name="Krizsan K."/>
            <person name="Foldi C."/>
            <person name="Dima B."/>
            <person name="Sanchez-Garcia M."/>
            <person name="Sanchez-Ramirez S."/>
            <person name="Szollosi G.J."/>
            <person name="Szarkandi J.G."/>
            <person name="Papp V."/>
            <person name="Albert L."/>
            <person name="Andreopoulos W."/>
            <person name="Angelini C."/>
            <person name="Antonin V."/>
            <person name="Barry K.W."/>
            <person name="Bougher N.L."/>
            <person name="Buchanan P."/>
            <person name="Buyck B."/>
            <person name="Bense V."/>
            <person name="Catcheside P."/>
            <person name="Chovatia M."/>
            <person name="Cooper J."/>
            <person name="Damon W."/>
            <person name="Desjardin D."/>
            <person name="Finy P."/>
            <person name="Geml J."/>
            <person name="Haridas S."/>
            <person name="Hughes K."/>
            <person name="Justo A."/>
            <person name="Karasinski D."/>
            <person name="Kautmanova I."/>
            <person name="Kiss B."/>
            <person name="Kocsube S."/>
            <person name="Kotiranta H."/>
            <person name="LaButti K.M."/>
            <person name="Lechner B.E."/>
            <person name="Liimatainen K."/>
            <person name="Lipzen A."/>
            <person name="Lukacs Z."/>
            <person name="Mihaltcheva S."/>
            <person name="Morgado L.N."/>
            <person name="Niskanen T."/>
            <person name="Noordeloos M.E."/>
            <person name="Ohm R.A."/>
            <person name="Ortiz-Santana B."/>
            <person name="Ovrebo C."/>
            <person name="Racz N."/>
            <person name="Riley R."/>
            <person name="Savchenko A."/>
            <person name="Shiryaev A."/>
            <person name="Soop K."/>
            <person name="Spirin V."/>
            <person name="Szebenyi C."/>
            <person name="Tomsovsky M."/>
            <person name="Tulloss R.E."/>
            <person name="Uehling J."/>
            <person name="Grigoriev I.V."/>
            <person name="Vagvolgyi C."/>
            <person name="Papp T."/>
            <person name="Martin F.M."/>
            <person name="Miettinen O."/>
            <person name="Hibbett D.S."/>
            <person name="Nagy L.G."/>
        </authorList>
    </citation>
    <scope>NUCLEOTIDE SEQUENCE [LARGE SCALE GENOMIC DNA]</scope>
    <source>
        <strain evidence="4 5">CBS 166.37</strain>
    </source>
</reference>
<evidence type="ECO:0000313" key="5">
    <source>
        <dbReference type="Proteomes" id="UP000308652"/>
    </source>
</evidence>
<feature type="region of interest" description="Disordered" evidence="3">
    <location>
        <begin position="740"/>
        <end position="760"/>
    </location>
</feature>
<keyword evidence="1" id="KW-0433">Leucine-rich repeat</keyword>
<dbReference type="InterPro" id="IPR019487">
    <property type="entry name" value="RAM_signalling_pathway_SOG2"/>
</dbReference>